<proteinExistence type="predicted"/>
<comment type="caution">
    <text evidence="2">The sequence shown here is derived from an EMBL/GenBank/DDBJ whole genome shotgun (WGS) entry which is preliminary data.</text>
</comment>
<protein>
    <submittedName>
        <fullName evidence="2">Disease resistance protein RGA4</fullName>
    </submittedName>
</protein>
<gene>
    <name evidence="2" type="ORF">AAHA92_24764</name>
</gene>
<sequence>MDAKKAKIVEKRNLRMLSLSWERNHASKLEEDVDEKVLEVLEPHSNLEYVCIQGFSGRHLPCWMTSSTLGKECGVEYIIEEEEKEEKVGSAHPWLSKEQGSNKSFPNLHILWTEHWLYRFPLPNLKELTVIGCPHLERQYQRGNGEDWHKIVQVRHIFVSPI</sequence>
<dbReference type="InterPro" id="IPR056789">
    <property type="entry name" value="LRR_R13L1-DRL21"/>
</dbReference>
<feature type="domain" description="R13L1/DRL21-like LRR repeat region" evidence="1">
    <location>
        <begin position="2"/>
        <end position="69"/>
    </location>
</feature>
<accession>A0ABD1G960</accession>
<dbReference type="AlphaFoldDB" id="A0ABD1G960"/>
<keyword evidence="3" id="KW-1185">Reference proteome</keyword>
<dbReference type="EMBL" id="JBEAFC010000009">
    <property type="protein sequence ID" value="KAL1540407.1"/>
    <property type="molecule type" value="Genomic_DNA"/>
</dbReference>
<dbReference type="Proteomes" id="UP001567538">
    <property type="component" value="Unassembled WGS sequence"/>
</dbReference>
<evidence type="ECO:0000313" key="2">
    <source>
        <dbReference type="EMBL" id="KAL1540407.1"/>
    </source>
</evidence>
<evidence type="ECO:0000313" key="3">
    <source>
        <dbReference type="Proteomes" id="UP001567538"/>
    </source>
</evidence>
<reference evidence="2 3" key="1">
    <citation type="submission" date="2024-06" db="EMBL/GenBank/DDBJ databases">
        <title>A chromosome level genome sequence of Diviner's sage (Salvia divinorum).</title>
        <authorList>
            <person name="Ford S.A."/>
            <person name="Ro D.-K."/>
            <person name="Ness R.W."/>
            <person name="Phillips M.A."/>
        </authorList>
    </citation>
    <scope>NUCLEOTIDE SEQUENCE [LARGE SCALE GENOMIC DNA]</scope>
    <source>
        <strain evidence="2">SAF-2024a</strain>
        <tissue evidence="2">Leaf</tissue>
    </source>
</reference>
<dbReference type="EMBL" id="JBEAFC010000009">
    <property type="protein sequence ID" value="KAL1540408.1"/>
    <property type="molecule type" value="Genomic_DNA"/>
</dbReference>
<evidence type="ECO:0000259" key="1">
    <source>
        <dbReference type="Pfam" id="PF25019"/>
    </source>
</evidence>
<dbReference type="Pfam" id="PF25019">
    <property type="entry name" value="LRR_R13L1-DRL21"/>
    <property type="match status" value="1"/>
</dbReference>
<name>A0ABD1G960_SALDI</name>
<organism evidence="2 3">
    <name type="scientific">Salvia divinorum</name>
    <name type="common">Maria pastora</name>
    <name type="synonym">Diviner's sage</name>
    <dbReference type="NCBI Taxonomy" id="28513"/>
    <lineage>
        <taxon>Eukaryota</taxon>
        <taxon>Viridiplantae</taxon>
        <taxon>Streptophyta</taxon>
        <taxon>Embryophyta</taxon>
        <taxon>Tracheophyta</taxon>
        <taxon>Spermatophyta</taxon>
        <taxon>Magnoliopsida</taxon>
        <taxon>eudicotyledons</taxon>
        <taxon>Gunneridae</taxon>
        <taxon>Pentapetalae</taxon>
        <taxon>asterids</taxon>
        <taxon>lamiids</taxon>
        <taxon>Lamiales</taxon>
        <taxon>Lamiaceae</taxon>
        <taxon>Nepetoideae</taxon>
        <taxon>Mentheae</taxon>
        <taxon>Salviinae</taxon>
        <taxon>Salvia</taxon>
        <taxon>Salvia subgen. Calosphace</taxon>
    </lineage>
</organism>